<dbReference type="InterPro" id="IPR037460">
    <property type="entry name" value="SEST-like"/>
</dbReference>
<evidence type="ECO:0000313" key="2">
    <source>
        <dbReference type="EMBL" id="XBH05595.1"/>
    </source>
</evidence>
<dbReference type="PANTHER" id="PTHR37981:SF1">
    <property type="entry name" value="SGNH HYDROLASE-TYPE ESTERASE DOMAIN-CONTAINING PROTEIN"/>
    <property type="match status" value="1"/>
</dbReference>
<dbReference type="GO" id="GO:0016788">
    <property type="term" value="F:hydrolase activity, acting on ester bonds"/>
    <property type="evidence" value="ECO:0007669"/>
    <property type="project" value="InterPro"/>
</dbReference>
<dbReference type="RefSeq" id="WP_406698429.1">
    <property type="nucleotide sequence ID" value="NZ_CP155447.1"/>
</dbReference>
<dbReference type="InterPro" id="IPR001087">
    <property type="entry name" value="GDSL"/>
</dbReference>
<reference evidence="2" key="1">
    <citation type="submission" date="2024-05" db="EMBL/GenBank/DDBJ databases">
        <title>Planctomycetes of the genus Singulisphaera possess chitinolytic capabilities.</title>
        <authorList>
            <person name="Ivanova A."/>
        </authorList>
    </citation>
    <scope>NUCLEOTIDE SEQUENCE</scope>
    <source>
        <strain evidence="2">Ch08T</strain>
    </source>
</reference>
<dbReference type="Gene3D" id="3.40.50.1110">
    <property type="entry name" value="SGNH hydrolase"/>
    <property type="match status" value="1"/>
</dbReference>
<feature type="active site" evidence="1">
    <location>
        <position position="421"/>
    </location>
</feature>
<dbReference type="EC" id="3.1.-.-" evidence="2"/>
<dbReference type="EMBL" id="CP155447">
    <property type="protein sequence ID" value="XBH05595.1"/>
    <property type="molecule type" value="Genomic_DNA"/>
</dbReference>
<sequence length="447" mass="47879">MSRFLTEMSNLLRSSAPKRRRAFSVEILESRALLSSTAVISWKMAPRIVLDPAHGNAPSLPNTPAYVSPEGGYKVLLDATKTPGLRPRSTFNWAISESGQVIASVQGKKSSVSLPEGPYSVQLTVNGVRGSKDSLVASQDITINNVLIVAIGDSYASGEGNPVVDGRYFLRSPKWAYSPDPAMNLQNAQGHRSTLAAPAQFALKLQKNNPHEAVTFVSVANSGATIDEGLLGPMTSRVDDDYILPGQIEQVKDIVGSQPIDVLTVSIGGNDIGFSTRLKELASNSILGGTTLSEIQTRVNTDLATLPQKYASLGRAIKGLNPGNVLITDYPDLTRNQKGQYAPIDLMGLDAISKENVQFADQNIRMPLNQNVETAAAANGWTAVGSLDASFLTHGYSSTDSWFRSVGESLKYESSVIGAFHPNMKGQQAIADRLLAAYDQTFVSAAH</sequence>
<proteinExistence type="predicted"/>
<dbReference type="AlphaFoldDB" id="A0AAU7CKB6"/>
<dbReference type="CDD" id="cd01823">
    <property type="entry name" value="SEST_like"/>
    <property type="match status" value="1"/>
</dbReference>
<dbReference type="SUPFAM" id="SSF52266">
    <property type="entry name" value="SGNH hydrolase"/>
    <property type="match status" value="1"/>
</dbReference>
<accession>A0AAU7CKB6</accession>
<dbReference type="InterPro" id="IPR036514">
    <property type="entry name" value="SGNH_hydro_sf"/>
</dbReference>
<feature type="active site" description="Nucleophile" evidence="1">
    <location>
        <position position="154"/>
    </location>
</feature>
<evidence type="ECO:0000256" key="1">
    <source>
        <dbReference type="PIRSR" id="PIRSR637460-1"/>
    </source>
</evidence>
<gene>
    <name evidence="2" type="ORF">V5E97_06125</name>
</gene>
<protein>
    <submittedName>
        <fullName evidence="2">SGNH/GDSL hydrolase family protein</fullName>
        <ecNumber evidence="2">3.1.-.-</ecNumber>
    </submittedName>
</protein>
<keyword evidence="2" id="KW-0378">Hydrolase</keyword>
<dbReference type="PANTHER" id="PTHR37981">
    <property type="entry name" value="LIPASE 2"/>
    <property type="match status" value="1"/>
</dbReference>
<name>A0AAU7CKB6_9BACT</name>
<organism evidence="2">
    <name type="scientific">Singulisphaera sp. Ch08</name>
    <dbReference type="NCBI Taxonomy" id="3120278"/>
    <lineage>
        <taxon>Bacteria</taxon>
        <taxon>Pseudomonadati</taxon>
        <taxon>Planctomycetota</taxon>
        <taxon>Planctomycetia</taxon>
        <taxon>Isosphaerales</taxon>
        <taxon>Isosphaeraceae</taxon>
        <taxon>Singulisphaera</taxon>
    </lineage>
</organism>
<dbReference type="GO" id="GO:0006629">
    <property type="term" value="P:lipid metabolic process"/>
    <property type="evidence" value="ECO:0007669"/>
    <property type="project" value="TreeGrafter"/>
</dbReference>
<dbReference type="Pfam" id="PF00657">
    <property type="entry name" value="Lipase_GDSL"/>
    <property type="match status" value="1"/>
</dbReference>